<sequence length="295" mass="29469">MSDLYKLVGCFVDQSPNRTLNITAYQGNDSNTANSCHGMCNVPQFQAAYFGLEYGTECYCGGRDAALRFKPADPLSCNKPCPQNASEMCGSDWRLNIYQILDTTIVPSPSPGVTPTGVPLPSSPSSPSTGPGDNGNGTTPAINQETDGSGGSHLSGGSIAGIGVAAFVVVALLAVLVVFLMRRRQQRGQKGRRLARPGTGTSAGPQSGAGATEAGGEGGASGVQMAGATGATAGAGAGGGSGSNSREGGLASGKAKAAGAVGNTASVDGDSLVAGAPYHHHPHNDELPGYQSSAR</sequence>
<dbReference type="SMART" id="SM00321">
    <property type="entry name" value="WSC"/>
    <property type="match status" value="1"/>
</dbReference>
<evidence type="ECO:0000256" key="1">
    <source>
        <dbReference type="ARBA" id="ARBA00004167"/>
    </source>
</evidence>
<evidence type="ECO:0000256" key="6">
    <source>
        <dbReference type="ARBA" id="ARBA00023180"/>
    </source>
</evidence>
<keyword evidence="3" id="KW-0732">Signal</keyword>
<keyword evidence="6" id="KW-0325">Glycoprotein</keyword>
<dbReference type="InterPro" id="IPR051836">
    <property type="entry name" value="Kremen_rcpt"/>
</dbReference>
<dbReference type="PANTHER" id="PTHR24269:SF16">
    <property type="entry name" value="PROTEIN SLG1"/>
    <property type="match status" value="1"/>
</dbReference>
<feature type="region of interest" description="Disordered" evidence="7">
    <location>
        <begin position="185"/>
        <end position="295"/>
    </location>
</feature>
<feature type="region of interest" description="Disordered" evidence="7">
    <location>
        <begin position="108"/>
        <end position="152"/>
    </location>
</feature>
<reference evidence="10 11" key="1">
    <citation type="submission" date="2023-01" db="EMBL/GenBank/DDBJ databases">
        <title>Analysis of 21 Apiospora genomes using comparative genomics revels a genus with tremendous synthesis potential of carbohydrate active enzymes and secondary metabolites.</title>
        <authorList>
            <person name="Sorensen T."/>
        </authorList>
    </citation>
    <scope>NUCLEOTIDE SEQUENCE [LARGE SCALE GENOMIC DNA]</scope>
    <source>
        <strain evidence="10 11">CBS 83171</strain>
    </source>
</reference>
<accession>A0ABR1VND4</accession>
<evidence type="ECO:0000256" key="2">
    <source>
        <dbReference type="ARBA" id="ARBA00022692"/>
    </source>
</evidence>
<protein>
    <submittedName>
        <fullName evidence="10">WSC-domain-containing protein</fullName>
    </submittedName>
</protein>
<comment type="caution">
    <text evidence="10">The sequence shown here is derived from an EMBL/GenBank/DDBJ whole genome shotgun (WGS) entry which is preliminary data.</text>
</comment>
<keyword evidence="5 8" id="KW-0472">Membrane</keyword>
<feature type="domain" description="WSC" evidence="9">
    <location>
        <begin position="4"/>
        <end position="101"/>
    </location>
</feature>
<feature type="compositionally biased region" description="Low complexity" evidence="7">
    <location>
        <begin position="248"/>
        <end position="262"/>
    </location>
</feature>
<keyword evidence="4 8" id="KW-1133">Transmembrane helix</keyword>
<organism evidence="10 11">
    <name type="scientific">Apiospora saccharicola</name>
    <dbReference type="NCBI Taxonomy" id="335842"/>
    <lineage>
        <taxon>Eukaryota</taxon>
        <taxon>Fungi</taxon>
        <taxon>Dikarya</taxon>
        <taxon>Ascomycota</taxon>
        <taxon>Pezizomycotina</taxon>
        <taxon>Sordariomycetes</taxon>
        <taxon>Xylariomycetidae</taxon>
        <taxon>Amphisphaeriales</taxon>
        <taxon>Apiosporaceae</taxon>
        <taxon>Apiospora</taxon>
    </lineage>
</organism>
<evidence type="ECO:0000256" key="3">
    <source>
        <dbReference type="ARBA" id="ARBA00022729"/>
    </source>
</evidence>
<gene>
    <name evidence="10" type="ORF">PG996_006109</name>
</gene>
<evidence type="ECO:0000313" key="10">
    <source>
        <dbReference type="EMBL" id="KAK8072761.1"/>
    </source>
</evidence>
<keyword evidence="11" id="KW-1185">Reference proteome</keyword>
<dbReference type="Proteomes" id="UP001446871">
    <property type="component" value="Unassembled WGS sequence"/>
</dbReference>
<feature type="compositionally biased region" description="Gly residues" evidence="7">
    <location>
        <begin position="233"/>
        <end position="242"/>
    </location>
</feature>
<dbReference type="EMBL" id="JAQQWM010000003">
    <property type="protein sequence ID" value="KAK8072761.1"/>
    <property type="molecule type" value="Genomic_DNA"/>
</dbReference>
<evidence type="ECO:0000256" key="4">
    <source>
        <dbReference type="ARBA" id="ARBA00022989"/>
    </source>
</evidence>
<evidence type="ECO:0000259" key="9">
    <source>
        <dbReference type="PROSITE" id="PS51212"/>
    </source>
</evidence>
<dbReference type="Pfam" id="PF01822">
    <property type="entry name" value="WSC"/>
    <property type="match status" value="1"/>
</dbReference>
<evidence type="ECO:0000256" key="7">
    <source>
        <dbReference type="SAM" id="MobiDB-lite"/>
    </source>
</evidence>
<evidence type="ECO:0000256" key="8">
    <source>
        <dbReference type="SAM" id="Phobius"/>
    </source>
</evidence>
<proteinExistence type="predicted"/>
<dbReference type="PROSITE" id="PS51212">
    <property type="entry name" value="WSC"/>
    <property type="match status" value="1"/>
</dbReference>
<dbReference type="PANTHER" id="PTHR24269">
    <property type="entry name" value="KREMEN PROTEIN"/>
    <property type="match status" value="1"/>
</dbReference>
<evidence type="ECO:0000256" key="5">
    <source>
        <dbReference type="ARBA" id="ARBA00023136"/>
    </source>
</evidence>
<evidence type="ECO:0000313" key="11">
    <source>
        <dbReference type="Proteomes" id="UP001446871"/>
    </source>
</evidence>
<feature type="compositionally biased region" description="Basic residues" evidence="7">
    <location>
        <begin position="185"/>
        <end position="195"/>
    </location>
</feature>
<dbReference type="InterPro" id="IPR002889">
    <property type="entry name" value="WSC_carb-bd"/>
</dbReference>
<comment type="subcellular location">
    <subcellularLocation>
        <location evidence="1">Membrane</location>
        <topology evidence="1">Single-pass membrane protein</topology>
    </subcellularLocation>
</comment>
<name>A0ABR1VND4_9PEZI</name>
<feature type="compositionally biased region" description="Low complexity" evidence="7">
    <location>
        <begin position="114"/>
        <end position="140"/>
    </location>
</feature>
<keyword evidence="2 8" id="KW-0812">Transmembrane</keyword>
<feature type="transmembrane region" description="Helical" evidence="8">
    <location>
        <begin position="159"/>
        <end position="180"/>
    </location>
</feature>